<keyword evidence="10 16" id="KW-1133">Transmembrane helix</keyword>
<evidence type="ECO:0000256" key="10">
    <source>
        <dbReference type="ARBA" id="ARBA00022989"/>
    </source>
</evidence>
<comment type="subcellular location">
    <subcellularLocation>
        <location evidence="3 16 17">Cell membrane</location>
        <topology evidence="3 16 17">Single-pass membrane protein</topology>
    </subcellularLocation>
</comment>
<dbReference type="AlphaFoldDB" id="A0A4R4AAP7"/>
<evidence type="ECO:0000313" key="19">
    <source>
        <dbReference type="Proteomes" id="UP000295247"/>
    </source>
</evidence>
<dbReference type="GO" id="GO:0036376">
    <property type="term" value="P:sodium ion export across plasma membrane"/>
    <property type="evidence" value="ECO:0007669"/>
    <property type="project" value="InterPro"/>
</dbReference>
<keyword evidence="8 16" id="KW-0812">Transmembrane</keyword>
<dbReference type="InterPro" id="IPR005899">
    <property type="entry name" value="Na_pump_deCOase"/>
</dbReference>
<evidence type="ECO:0000313" key="18">
    <source>
        <dbReference type="EMBL" id="TCW35854.1"/>
    </source>
</evidence>
<dbReference type="EC" id="7.2.4.2" evidence="16"/>
<protein>
    <recommendedName>
        <fullName evidence="16">Probable oxaloacetate decarboxylase gamma chain</fullName>
        <ecNumber evidence="16">7.2.4.2</ecNumber>
    </recommendedName>
</protein>
<accession>A0A4R4AAP7</accession>
<evidence type="ECO:0000256" key="1">
    <source>
        <dbReference type="ARBA" id="ARBA00001959"/>
    </source>
</evidence>
<evidence type="ECO:0000256" key="14">
    <source>
        <dbReference type="ARBA" id="ARBA00023201"/>
    </source>
</evidence>
<evidence type="ECO:0000256" key="9">
    <source>
        <dbReference type="ARBA" id="ARBA00022967"/>
    </source>
</evidence>
<dbReference type="Pfam" id="PF04277">
    <property type="entry name" value="OAD_gamma"/>
    <property type="match status" value="1"/>
</dbReference>
<reference evidence="18 19" key="1">
    <citation type="submission" date="2019-03" db="EMBL/GenBank/DDBJ databases">
        <title>Genomic Encyclopedia of Type Strains, Phase IV (KMG-IV): sequencing the most valuable type-strain genomes for metagenomic binning, comparative biology and taxonomic classification.</title>
        <authorList>
            <person name="Goeker M."/>
        </authorList>
    </citation>
    <scope>NUCLEOTIDE SEQUENCE [LARGE SCALE GENOMIC DNA]</scope>
    <source>
        <strain evidence="18 19">DSM 203</strain>
    </source>
</reference>
<evidence type="ECO:0000256" key="6">
    <source>
        <dbReference type="ARBA" id="ARBA00022448"/>
    </source>
</evidence>
<evidence type="ECO:0000256" key="15">
    <source>
        <dbReference type="ARBA" id="ARBA00048176"/>
    </source>
</evidence>
<evidence type="ECO:0000256" key="13">
    <source>
        <dbReference type="ARBA" id="ARBA00023136"/>
    </source>
</evidence>
<feature type="transmembrane region" description="Helical" evidence="16 17">
    <location>
        <begin position="20"/>
        <end position="42"/>
    </location>
</feature>
<dbReference type="GO" id="GO:0015081">
    <property type="term" value="F:sodium ion transmembrane transporter activity"/>
    <property type="evidence" value="ECO:0007669"/>
    <property type="project" value="UniProtKB-UniRule"/>
</dbReference>
<dbReference type="HAMAP" id="MF_00404">
    <property type="entry name" value="OadG"/>
    <property type="match status" value="1"/>
</dbReference>
<evidence type="ECO:0000256" key="16">
    <source>
        <dbReference type="HAMAP-Rule" id="MF_00404"/>
    </source>
</evidence>
<dbReference type="RefSeq" id="WP_207301260.1">
    <property type="nucleotide sequence ID" value="NZ_NRRH01000005.1"/>
</dbReference>
<evidence type="ECO:0000256" key="17">
    <source>
        <dbReference type="RuleBase" id="RU004278"/>
    </source>
</evidence>
<keyword evidence="12 16" id="KW-0406">Ion transport</keyword>
<comment type="similarity">
    <text evidence="4 16 17">Belongs to the OadG family.</text>
</comment>
<keyword evidence="6 16" id="KW-0813">Transport</keyword>
<dbReference type="InterPro" id="IPR023424">
    <property type="entry name" value="OadG"/>
</dbReference>
<dbReference type="GO" id="GO:0015451">
    <property type="term" value="F:decarboxylation-driven active transmembrane transporter activity"/>
    <property type="evidence" value="ECO:0007669"/>
    <property type="project" value="UniProtKB-EC"/>
</dbReference>
<evidence type="ECO:0000256" key="2">
    <source>
        <dbReference type="ARBA" id="ARBA00003002"/>
    </source>
</evidence>
<proteinExistence type="inferred from homology"/>
<gene>
    <name evidence="16" type="primary">oadG</name>
    <name evidence="18" type="ORF">EDC29_10528</name>
</gene>
<evidence type="ECO:0000256" key="7">
    <source>
        <dbReference type="ARBA" id="ARBA00022475"/>
    </source>
</evidence>
<keyword evidence="7 16" id="KW-1003">Cell membrane</keyword>
<comment type="caution">
    <text evidence="18">The sequence shown here is derived from an EMBL/GenBank/DDBJ whole genome shotgun (WGS) entry which is preliminary data.</text>
</comment>
<evidence type="ECO:0000256" key="11">
    <source>
        <dbReference type="ARBA" id="ARBA00023053"/>
    </source>
</evidence>
<comment type="catalytic activity">
    <reaction evidence="15 16 17">
        <text>oxaloacetate + 2 Na(+)(in) + H(+) = pyruvate + 2 Na(+)(out) + CO2</text>
        <dbReference type="Rhea" id="RHEA:57724"/>
        <dbReference type="ChEBI" id="CHEBI:15361"/>
        <dbReference type="ChEBI" id="CHEBI:15378"/>
        <dbReference type="ChEBI" id="CHEBI:16452"/>
        <dbReference type="ChEBI" id="CHEBI:16526"/>
        <dbReference type="ChEBI" id="CHEBI:29101"/>
        <dbReference type="EC" id="7.2.4.2"/>
    </reaction>
</comment>
<evidence type="ECO:0000256" key="12">
    <source>
        <dbReference type="ARBA" id="ARBA00023065"/>
    </source>
</evidence>
<keyword evidence="13 16" id="KW-0472">Membrane</keyword>
<evidence type="ECO:0000256" key="3">
    <source>
        <dbReference type="ARBA" id="ARBA00004162"/>
    </source>
</evidence>
<keyword evidence="9 16" id="KW-1278">Translocase</keyword>
<evidence type="ECO:0000256" key="8">
    <source>
        <dbReference type="ARBA" id="ARBA00022692"/>
    </source>
</evidence>
<dbReference type="GO" id="GO:0005886">
    <property type="term" value="C:plasma membrane"/>
    <property type="evidence" value="ECO:0007669"/>
    <property type="project" value="UniProtKB-SubCell"/>
</dbReference>
<evidence type="ECO:0000256" key="4">
    <source>
        <dbReference type="ARBA" id="ARBA00005844"/>
    </source>
</evidence>
<sequence>MTEISFSKLFLEGLQLMGVGMTIVVAFLILLIGVLHLVAAAVRRWAPEETAPEARPAFPQGAGAVTDRRLTAAITAAVVQYRKRRRT</sequence>
<comment type="cofactor">
    <cofactor evidence="1 16 17">
        <name>Na(+)</name>
        <dbReference type="ChEBI" id="CHEBI:29101"/>
    </cofactor>
</comment>
<keyword evidence="14 16" id="KW-0739">Sodium transport</keyword>
<name>A0A4R4AAP7_MARGR</name>
<dbReference type="Proteomes" id="UP000295247">
    <property type="component" value="Unassembled WGS sequence"/>
</dbReference>
<organism evidence="18 19">
    <name type="scientific">Marichromatium gracile</name>
    <name type="common">Chromatium gracile</name>
    <dbReference type="NCBI Taxonomy" id="1048"/>
    <lineage>
        <taxon>Bacteria</taxon>
        <taxon>Pseudomonadati</taxon>
        <taxon>Pseudomonadota</taxon>
        <taxon>Gammaproteobacteria</taxon>
        <taxon>Chromatiales</taxon>
        <taxon>Chromatiaceae</taxon>
        <taxon>Marichromatium</taxon>
    </lineage>
</organism>
<keyword evidence="11 16" id="KW-0915">Sodium</keyword>
<dbReference type="GO" id="GO:0008948">
    <property type="term" value="F:oxaloacetate decarboxylase activity"/>
    <property type="evidence" value="ECO:0007669"/>
    <property type="project" value="UniProtKB-UniRule"/>
</dbReference>
<dbReference type="NCBIfam" id="TIGR01195">
    <property type="entry name" value="oadG_fam"/>
    <property type="match status" value="1"/>
</dbReference>
<comment type="subunit">
    <text evidence="5 16">Heterotrimer of an alpha, a beta and a gamma subunit.</text>
</comment>
<comment type="function">
    <text evidence="2 16 17">Catalyzes the decarboxylation of oxaloacetate coupled to Na(+) translocation.</text>
</comment>
<evidence type="ECO:0000256" key="5">
    <source>
        <dbReference type="ARBA" id="ARBA00011869"/>
    </source>
</evidence>
<dbReference type="EMBL" id="SMDC01000005">
    <property type="protein sequence ID" value="TCW35854.1"/>
    <property type="molecule type" value="Genomic_DNA"/>
</dbReference>